<keyword evidence="3 5" id="KW-0697">Rotamase</keyword>
<accession>A0A846ZJB0</accession>
<evidence type="ECO:0000256" key="2">
    <source>
        <dbReference type="ARBA" id="ARBA00006577"/>
    </source>
</evidence>
<dbReference type="PANTHER" id="PTHR43811">
    <property type="entry name" value="FKBP-TYPE PEPTIDYL-PROLYL CIS-TRANS ISOMERASE FKPA"/>
    <property type="match status" value="1"/>
</dbReference>
<reference evidence="9 10" key="1">
    <citation type="journal article" date="2017" name="Int. J. Syst. Evol. Microbiol.">
        <title>Oleiagrimonas citrea sp. nov., a marine bacterium isolated from tidal flat sediment and emended description of the genus Oleiagrimonas Fang et al. 2015 and Oleiagrimonas soli.</title>
        <authorList>
            <person name="Yang S.H."/>
            <person name="Seo H.S."/>
            <person name="Seong C.N."/>
            <person name="Kwon K.K."/>
        </authorList>
    </citation>
    <scope>NUCLEOTIDE SEQUENCE [LARGE SCALE GENOMIC DNA]</scope>
    <source>
        <strain evidence="9 10">MEBiC09124</strain>
    </source>
</reference>
<sequence>MNPRLALIALLATPALAWAQGGGAQKAQSSKPAAGLDRTKASYAVGYQIGTRVAQGKRTFDIDTLVRALRDAYAGRAPKVPAAQMREQLNLLGQQLHKRAEEGFHKQAVANAAEARRFMAQNRTQDGVVTLPSGVQYKILRKGNGAHPSLGSTVVANYRGALIDGMEFDSSYAHGRPVTFPVKRMLPGWKDVLPRMRVGGKWKVWIPPNQAYGARGQLPRIGPNEVLVFEIELLGVK</sequence>
<organism evidence="9 10">
    <name type="scientific">Oleiagrimonas citrea</name>
    <dbReference type="NCBI Taxonomy" id="1665687"/>
    <lineage>
        <taxon>Bacteria</taxon>
        <taxon>Pseudomonadati</taxon>
        <taxon>Pseudomonadota</taxon>
        <taxon>Gammaproteobacteria</taxon>
        <taxon>Lysobacterales</taxon>
        <taxon>Rhodanobacteraceae</taxon>
        <taxon>Oleiagrimonas</taxon>
    </lineage>
</organism>
<comment type="catalytic activity">
    <reaction evidence="1 5 6">
        <text>[protein]-peptidylproline (omega=180) = [protein]-peptidylproline (omega=0)</text>
        <dbReference type="Rhea" id="RHEA:16237"/>
        <dbReference type="Rhea" id="RHEA-COMP:10747"/>
        <dbReference type="Rhea" id="RHEA-COMP:10748"/>
        <dbReference type="ChEBI" id="CHEBI:83833"/>
        <dbReference type="ChEBI" id="CHEBI:83834"/>
        <dbReference type="EC" id="5.2.1.8"/>
    </reaction>
</comment>
<feature type="domain" description="PPIase FKBP-type" evidence="8">
    <location>
        <begin position="151"/>
        <end position="237"/>
    </location>
</feature>
<feature type="chain" id="PRO_5033049775" description="Peptidyl-prolyl cis-trans isomerase" evidence="7">
    <location>
        <begin position="20"/>
        <end position="237"/>
    </location>
</feature>
<keyword evidence="10" id="KW-1185">Reference proteome</keyword>
<dbReference type="Gene3D" id="1.10.287.460">
    <property type="entry name" value="Peptidyl-prolyl cis-trans isomerase, FKBP-type, N-terminal domain"/>
    <property type="match status" value="1"/>
</dbReference>
<dbReference type="Pfam" id="PF01346">
    <property type="entry name" value="FKBP_N"/>
    <property type="match status" value="1"/>
</dbReference>
<keyword evidence="4 5" id="KW-0413">Isomerase</keyword>
<dbReference type="SUPFAM" id="SSF54534">
    <property type="entry name" value="FKBP-like"/>
    <property type="match status" value="1"/>
</dbReference>
<dbReference type="PANTHER" id="PTHR43811:SF23">
    <property type="entry name" value="FKBP-TYPE 22 KDA PEPTIDYL-PROLYL CIS-TRANS ISOMERASE"/>
    <property type="match status" value="1"/>
</dbReference>
<dbReference type="InterPro" id="IPR046357">
    <property type="entry name" value="PPIase_dom_sf"/>
</dbReference>
<dbReference type="GO" id="GO:0006457">
    <property type="term" value="P:protein folding"/>
    <property type="evidence" value="ECO:0007669"/>
    <property type="project" value="InterPro"/>
</dbReference>
<evidence type="ECO:0000313" key="9">
    <source>
        <dbReference type="EMBL" id="NKZ37787.1"/>
    </source>
</evidence>
<dbReference type="Pfam" id="PF00254">
    <property type="entry name" value="FKBP_C"/>
    <property type="match status" value="1"/>
</dbReference>
<dbReference type="InterPro" id="IPR000774">
    <property type="entry name" value="PPIase_FKBP_N"/>
</dbReference>
<proteinExistence type="inferred from homology"/>
<evidence type="ECO:0000256" key="7">
    <source>
        <dbReference type="SAM" id="SignalP"/>
    </source>
</evidence>
<comment type="caution">
    <text evidence="9">The sequence shown here is derived from an EMBL/GenBank/DDBJ whole genome shotgun (WGS) entry which is preliminary data.</text>
</comment>
<gene>
    <name evidence="9" type="ORF">HF690_02335</name>
</gene>
<dbReference type="GO" id="GO:0003755">
    <property type="term" value="F:peptidyl-prolyl cis-trans isomerase activity"/>
    <property type="evidence" value="ECO:0007669"/>
    <property type="project" value="UniProtKB-UniRule"/>
</dbReference>
<dbReference type="EC" id="5.2.1.8" evidence="6"/>
<evidence type="ECO:0000256" key="6">
    <source>
        <dbReference type="RuleBase" id="RU003915"/>
    </source>
</evidence>
<dbReference type="InterPro" id="IPR036944">
    <property type="entry name" value="PPIase_FKBP_N_sf"/>
</dbReference>
<dbReference type="PROSITE" id="PS50059">
    <property type="entry name" value="FKBP_PPIASE"/>
    <property type="match status" value="1"/>
</dbReference>
<evidence type="ECO:0000256" key="3">
    <source>
        <dbReference type="ARBA" id="ARBA00023110"/>
    </source>
</evidence>
<dbReference type="RefSeq" id="WP_113065139.1">
    <property type="nucleotide sequence ID" value="NZ_JAAZQD010000001.1"/>
</dbReference>
<evidence type="ECO:0000259" key="8">
    <source>
        <dbReference type="PROSITE" id="PS50059"/>
    </source>
</evidence>
<comment type="similarity">
    <text evidence="2 6">Belongs to the FKBP-type PPIase family.</text>
</comment>
<evidence type="ECO:0000313" key="10">
    <source>
        <dbReference type="Proteomes" id="UP000541636"/>
    </source>
</evidence>
<dbReference type="InterPro" id="IPR001179">
    <property type="entry name" value="PPIase_FKBP_dom"/>
</dbReference>
<name>A0A846ZJB0_9GAMM</name>
<dbReference type="Proteomes" id="UP000541636">
    <property type="component" value="Unassembled WGS sequence"/>
</dbReference>
<dbReference type="AlphaFoldDB" id="A0A846ZJB0"/>
<keyword evidence="7" id="KW-0732">Signal</keyword>
<dbReference type="Gene3D" id="3.10.50.40">
    <property type="match status" value="1"/>
</dbReference>
<feature type="signal peptide" evidence="7">
    <location>
        <begin position="1"/>
        <end position="19"/>
    </location>
</feature>
<protein>
    <recommendedName>
        <fullName evidence="6">Peptidyl-prolyl cis-trans isomerase</fullName>
        <ecNumber evidence="6">5.2.1.8</ecNumber>
    </recommendedName>
</protein>
<evidence type="ECO:0000256" key="4">
    <source>
        <dbReference type="ARBA" id="ARBA00023235"/>
    </source>
</evidence>
<evidence type="ECO:0000256" key="5">
    <source>
        <dbReference type="PROSITE-ProRule" id="PRU00277"/>
    </source>
</evidence>
<evidence type="ECO:0000256" key="1">
    <source>
        <dbReference type="ARBA" id="ARBA00000971"/>
    </source>
</evidence>
<dbReference type="EMBL" id="JAAZQD010000001">
    <property type="protein sequence ID" value="NKZ37787.1"/>
    <property type="molecule type" value="Genomic_DNA"/>
</dbReference>